<comment type="function">
    <text evidence="7">Activator of cell division through the inhibition of FtsZ GTPase activity, therefore promoting FtsZ assembly into bundles of protofilaments necessary for the formation of the division Z ring. It is recruited early at mid-cell but it is not essential for cell division.</text>
</comment>
<dbReference type="EMBL" id="AP012547">
    <property type="protein sequence ID" value="BAO31311.1"/>
    <property type="molecule type" value="Genomic_DNA"/>
</dbReference>
<dbReference type="GO" id="GO:0030428">
    <property type="term" value="C:cell septum"/>
    <property type="evidence" value="ECO:0007669"/>
    <property type="project" value="TreeGrafter"/>
</dbReference>
<dbReference type="Pfam" id="PF05164">
    <property type="entry name" value="ZapA"/>
    <property type="match status" value="1"/>
</dbReference>
<evidence type="ECO:0000256" key="3">
    <source>
        <dbReference type="ARBA" id="ARBA00022490"/>
    </source>
</evidence>
<dbReference type="GO" id="GO:0005829">
    <property type="term" value="C:cytosol"/>
    <property type="evidence" value="ECO:0007669"/>
    <property type="project" value="TreeGrafter"/>
</dbReference>
<dbReference type="PANTHER" id="PTHR34981">
    <property type="entry name" value="CELL DIVISION PROTEIN ZAPA"/>
    <property type="match status" value="1"/>
</dbReference>
<comment type="subunit">
    <text evidence="8">Homodimer. Interacts with FtsZ.</text>
</comment>
<dbReference type="GO" id="GO:0032153">
    <property type="term" value="C:cell division site"/>
    <property type="evidence" value="ECO:0007669"/>
    <property type="project" value="TreeGrafter"/>
</dbReference>
<dbReference type="PANTHER" id="PTHR34981:SF1">
    <property type="entry name" value="CELL DIVISION PROTEIN ZAPA"/>
    <property type="match status" value="1"/>
</dbReference>
<keyword evidence="5" id="KW-0717">Septation</keyword>
<dbReference type="GO" id="GO:0000921">
    <property type="term" value="P:septin ring assembly"/>
    <property type="evidence" value="ECO:0007669"/>
    <property type="project" value="TreeGrafter"/>
</dbReference>
<evidence type="ECO:0000313" key="11">
    <source>
        <dbReference type="Proteomes" id="UP000031637"/>
    </source>
</evidence>
<dbReference type="Proteomes" id="UP000031637">
    <property type="component" value="Chromosome"/>
</dbReference>
<dbReference type="GO" id="GO:0000917">
    <property type="term" value="P:division septum assembly"/>
    <property type="evidence" value="ECO:0007669"/>
    <property type="project" value="UniProtKB-KW"/>
</dbReference>
<dbReference type="Gene3D" id="1.20.5.50">
    <property type="match status" value="1"/>
</dbReference>
<keyword evidence="11" id="KW-1185">Reference proteome</keyword>
<dbReference type="SUPFAM" id="SSF102829">
    <property type="entry name" value="Cell division protein ZapA-like"/>
    <property type="match status" value="1"/>
</dbReference>
<dbReference type="InterPro" id="IPR036192">
    <property type="entry name" value="Cell_div_ZapA-like_sf"/>
</dbReference>
<dbReference type="HOGENOM" id="CLU_116623_2_2_4"/>
<accession>W0SKC4</accession>
<sequence>MSNTLEVKLLGKEYRVACEPAERESLLAAVAFLDDKLKEIGDKTSSGARASGERLAVMAALNLAHELLTVKNTPADAAAALESESIQRRINSIEAKLDESLAQHEQLF</sequence>
<evidence type="ECO:0000256" key="2">
    <source>
        <dbReference type="ARBA" id="ARBA00015195"/>
    </source>
</evidence>
<proteinExistence type="predicted"/>
<gene>
    <name evidence="10" type="ORF">SUTH_03541</name>
</gene>
<reference evidence="10 11" key="1">
    <citation type="journal article" date="2014" name="Syst. Appl. Microbiol.">
        <title>Complete genomes of freshwater sulfur oxidizers Sulfuricella denitrificans skB26 and Sulfuritalea hydrogenivorans sk43H: genetic insights into the sulfur oxidation pathway of betaproteobacteria.</title>
        <authorList>
            <person name="Watanabe T."/>
            <person name="Kojima H."/>
            <person name="Fukui M."/>
        </authorList>
    </citation>
    <scope>NUCLEOTIDE SEQUENCE [LARGE SCALE GENOMIC DNA]</scope>
    <source>
        <strain evidence="10">DSM22779</strain>
    </source>
</reference>
<keyword evidence="4" id="KW-0132">Cell division</keyword>
<name>W0SKC4_9PROT</name>
<protein>
    <recommendedName>
        <fullName evidence="2">Cell division protein ZapA</fullName>
    </recommendedName>
    <alternativeName>
        <fullName evidence="9">Z ring-associated protein ZapA</fullName>
    </alternativeName>
</protein>
<dbReference type="STRING" id="1223802.SUTH_03541"/>
<organism evidence="10 11">
    <name type="scientific">Sulfuritalea hydrogenivorans sk43H</name>
    <dbReference type="NCBI Taxonomy" id="1223802"/>
    <lineage>
        <taxon>Bacteria</taxon>
        <taxon>Pseudomonadati</taxon>
        <taxon>Pseudomonadota</taxon>
        <taxon>Betaproteobacteria</taxon>
        <taxon>Nitrosomonadales</taxon>
        <taxon>Sterolibacteriaceae</taxon>
        <taxon>Sulfuritalea</taxon>
    </lineage>
</organism>
<dbReference type="AlphaFoldDB" id="W0SKC4"/>
<dbReference type="GO" id="GO:0043093">
    <property type="term" value="P:FtsZ-dependent cytokinesis"/>
    <property type="evidence" value="ECO:0007669"/>
    <property type="project" value="TreeGrafter"/>
</dbReference>
<dbReference type="InterPro" id="IPR007838">
    <property type="entry name" value="Cell_div_ZapA-like"/>
</dbReference>
<dbReference type="InterPro" id="IPR042233">
    <property type="entry name" value="Cell_div_ZapA_N"/>
</dbReference>
<evidence type="ECO:0000256" key="9">
    <source>
        <dbReference type="ARBA" id="ARBA00033158"/>
    </source>
</evidence>
<evidence type="ECO:0000256" key="8">
    <source>
        <dbReference type="ARBA" id="ARBA00026068"/>
    </source>
</evidence>
<dbReference type="KEGG" id="shd:SUTH_03541"/>
<dbReference type="RefSeq" id="WP_041101119.1">
    <property type="nucleotide sequence ID" value="NZ_AP012547.1"/>
</dbReference>
<evidence type="ECO:0000256" key="7">
    <source>
        <dbReference type="ARBA" id="ARBA00024910"/>
    </source>
</evidence>
<evidence type="ECO:0000256" key="4">
    <source>
        <dbReference type="ARBA" id="ARBA00022618"/>
    </source>
</evidence>
<comment type="subcellular location">
    <subcellularLocation>
        <location evidence="1">Cytoplasm</location>
    </subcellularLocation>
</comment>
<keyword evidence="6" id="KW-0131">Cell cycle</keyword>
<evidence type="ECO:0000256" key="6">
    <source>
        <dbReference type="ARBA" id="ARBA00023306"/>
    </source>
</evidence>
<dbReference type="OrthoDB" id="5297208at2"/>
<evidence type="ECO:0000256" key="1">
    <source>
        <dbReference type="ARBA" id="ARBA00004496"/>
    </source>
</evidence>
<evidence type="ECO:0000313" key="10">
    <source>
        <dbReference type="EMBL" id="BAO31311.1"/>
    </source>
</evidence>
<evidence type="ECO:0000256" key="5">
    <source>
        <dbReference type="ARBA" id="ARBA00023210"/>
    </source>
</evidence>
<keyword evidence="3" id="KW-0963">Cytoplasm</keyword>
<dbReference type="Gene3D" id="3.30.160.880">
    <property type="entry name" value="Cell division protein ZapA protomer, N-terminal domain"/>
    <property type="match status" value="1"/>
</dbReference>